<gene>
    <name evidence="1" type="ORF">QAD02_023758</name>
</gene>
<dbReference type="EMBL" id="CM056741">
    <property type="protein sequence ID" value="KAJ8687963.1"/>
    <property type="molecule type" value="Genomic_DNA"/>
</dbReference>
<reference evidence="1" key="1">
    <citation type="submission" date="2023-04" db="EMBL/GenBank/DDBJ databases">
        <title>A chromosome-level genome assembly of the parasitoid wasp Eretmocerus hayati.</title>
        <authorList>
            <person name="Zhong Y."/>
            <person name="Liu S."/>
            <person name="Liu Y."/>
        </authorList>
    </citation>
    <scope>NUCLEOTIDE SEQUENCE</scope>
    <source>
        <strain evidence="1">ZJU_SS_LIU_2023</strain>
    </source>
</reference>
<organism evidence="1 2">
    <name type="scientific">Eretmocerus hayati</name>
    <dbReference type="NCBI Taxonomy" id="131215"/>
    <lineage>
        <taxon>Eukaryota</taxon>
        <taxon>Metazoa</taxon>
        <taxon>Ecdysozoa</taxon>
        <taxon>Arthropoda</taxon>
        <taxon>Hexapoda</taxon>
        <taxon>Insecta</taxon>
        <taxon>Pterygota</taxon>
        <taxon>Neoptera</taxon>
        <taxon>Endopterygota</taxon>
        <taxon>Hymenoptera</taxon>
        <taxon>Apocrita</taxon>
        <taxon>Proctotrupomorpha</taxon>
        <taxon>Chalcidoidea</taxon>
        <taxon>Aphelinidae</taxon>
        <taxon>Aphelininae</taxon>
        <taxon>Eretmocerus</taxon>
    </lineage>
</organism>
<dbReference type="Proteomes" id="UP001239111">
    <property type="component" value="Chromosome 1"/>
</dbReference>
<name>A0ACC2PXW1_9HYME</name>
<evidence type="ECO:0000313" key="1">
    <source>
        <dbReference type="EMBL" id="KAJ8687963.1"/>
    </source>
</evidence>
<keyword evidence="2" id="KW-1185">Reference proteome</keyword>
<sequence length="692" mass="78197">MEKETSVLESNVSTSMYHHHQQQQLSNNNRKETRANNAAEAEGAARLATFNSADVADDANEQRDDNKAKSNSSNRIELGFRKIGCEIRGGLPWTGKKRILSSISGDFRVGELTAILGPSGSGKSTLLDILAGFRNSGVSGEVLVNGKPRNLSTFRHSSAYIMQDSSLQPLLTVQEVMSFAADLKLDAITTQDKQRGIDVILKELNLNAARKTLIGKLSDGERKRLAIALELITNPQIMFLDEPTSGLDSVTSRQCIELLKSLALEGRTIICSIHQPSAILLDMIDHLYVIADGQCVYSGGTRKLVVYLKELGFVCPTHYNVADFVLELVNGDYGNHLDQLVSTWNMIVLNGSAEQWRCKSSRKIALIWNPTSISSEKEALKEPSPMNLINLTATKIFRGQEATEYTTNFWRQLWVLLRRNVIKLSRDRFLTCTRISMHFCIAVLIGILYYKVGQDAAYAIDNFNLLFFSIITAMYNAFNSSIISFPEEMPILRREHFNRWYNLRSLYLSNRLSDLPVQITAVTIYSVVIYWMSGQIAEMSRFIRFVASNVLVSLLAQTVGLIFGTLLNLKMAAIFGPLTIMPPVMFSGFFVHLSDAHPYLRWLFHISYCKYAFEAAVIAIYGYDRPRMKCSKDYCHYSSPRQFLKAVDMKYTDYWFSTSVLVGSCIVLEIVSYLTLRFKLRTRKVFEIKYFG</sequence>
<evidence type="ECO:0000313" key="2">
    <source>
        <dbReference type="Proteomes" id="UP001239111"/>
    </source>
</evidence>
<accession>A0ACC2PXW1</accession>
<protein>
    <submittedName>
        <fullName evidence="1">Uncharacterized protein</fullName>
    </submittedName>
</protein>
<proteinExistence type="predicted"/>
<comment type="caution">
    <text evidence="1">The sequence shown here is derived from an EMBL/GenBank/DDBJ whole genome shotgun (WGS) entry which is preliminary data.</text>
</comment>